<dbReference type="Gene3D" id="3.90.70.10">
    <property type="entry name" value="Cysteine proteinases"/>
    <property type="match status" value="1"/>
</dbReference>
<keyword evidence="7" id="KW-0175">Coiled coil</keyword>
<dbReference type="PANTHER" id="PTHR46143">
    <property type="entry name" value="CALPAIN-7"/>
    <property type="match status" value="1"/>
</dbReference>
<protein>
    <recommendedName>
        <fullName evidence="8">Calpain catalytic domain-containing protein</fullName>
    </recommendedName>
</protein>
<dbReference type="InterPro" id="IPR007330">
    <property type="entry name" value="MIT_dom"/>
</dbReference>
<keyword evidence="4 6" id="KW-0788">Thiol protease</keyword>
<dbReference type="InterPro" id="IPR038765">
    <property type="entry name" value="Papain-like_cys_pep_sf"/>
</dbReference>
<gene>
    <name evidence="9" type="ORF">ASPZODRAFT_63967</name>
</gene>
<dbReference type="VEuPathDB" id="FungiDB:ASPZODRAFT_63967"/>
<feature type="active site" evidence="5 6">
    <location>
        <position position="367"/>
    </location>
</feature>
<dbReference type="Gene3D" id="1.20.58.80">
    <property type="entry name" value="Phosphotransferase system, lactose/cellobiose-type IIA subunit"/>
    <property type="match status" value="1"/>
</dbReference>
<keyword evidence="2 6" id="KW-0645">Protease</keyword>
<dbReference type="PRINTS" id="PR00704">
    <property type="entry name" value="CALPAIN"/>
</dbReference>
<dbReference type="RefSeq" id="XP_022582381.1">
    <property type="nucleotide sequence ID" value="XM_022729194.1"/>
</dbReference>
<dbReference type="InterPro" id="IPR022683">
    <property type="entry name" value="Calpain_III"/>
</dbReference>
<dbReference type="PROSITE" id="PS50203">
    <property type="entry name" value="CALPAIN_CAT"/>
    <property type="match status" value="1"/>
</dbReference>
<dbReference type="CDD" id="cd02656">
    <property type="entry name" value="MIT"/>
    <property type="match status" value="1"/>
</dbReference>
<evidence type="ECO:0000256" key="2">
    <source>
        <dbReference type="ARBA" id="ARBA00022670"/>
    </source>
</evidence>
<reference evidence="10" key="1">
    <citation type="journal article" date="2017" name="Genome Biol.">
        <title>Comparative genomics reveals high biological diversity and specific adaptations in the industrially and medically important fungal genus Aspergillus.</title>
        <authorList>
            <person name="de Vries R.P."/>
            <person name="Riley R."/>
            <person name="Wiebenga A."/>
            <person name="Aguilar-Osorio G."/>
            <person name="Amillis S."/>
            <person name="Uchima C.A."/>
            <person name="Anderluh G."/>
            <person name="Asadollahi M."/>
            <person name="Askin M."/>
            <person name="Barry K."/>
            <person name="Battaglia E."/>
            <person name="Bayram O."/>
            <person name="Benocci T."/>
            <person name="Braus-Stromeyer S.A."/>
            <person name="Caldana C."/>
            <person name="Canovas D."/>
            <person name="Cerqueira G.C."/>
            <person name="Chen F."/>
            <person name="Chen W."/>
            <person name="Choi C."/>
            <person name="Clum A."/>
            <person name="Dos Santos R.A."/>
            <person name="Damasio A.R."/>
            <person name="Diallinas G."/>
            <person name="Emri T."/>
            <person name="Fekete E."/>
            <person name="Flipphi M."/>
            <person name="Freyberg S."/>
            <person name="Gallo A."/>
            <person name="Gournas C."/>
            <person name="Habgood R."/>
            <person name="Hainaut M."/>
            <person name="Harispe M.L."/>
            <person name="Henrissat B."/>
            <person name="Hilden K.S."/>
            <person name="Hope R."/>
            <person name="Hossain A."/>
            <person name="Karabika E."/>
            <person name="Karaffa L."/>
            <person name="Karanyi Z."/>
            <person name="Krasevec N."/>
            <person name="Kuo A."/>
            <person name="Kusch H."/>
            <person name="LaButti K."/>
            <person name="Lagendijk E.L."/>
            <person name="Lapidus A."/>
            <person name="Levasseur A."/>
            <person name="Lindquist E."/>
            <person name="Lipzen A."/>
            <person name="Logrieco A.F."/>
            <person name="MacCabe A."/>
            <person name="Maekelae M.R."/>
            <person name="Malavazi I."/>
            <person name="Melin P."/>
            <person name="Meyer V."/>
            <person name="Mielnichuk N."/>
            <person name="Miskei M."/>
            <person name="Molnar A.P."/>
            <person name="Mule G."/>
            <person name="Ngan C.Y."/>
            <person name="Orejas M."/>
            <person name="Orosz E."/>
            <person name="Ouedraogo J.P."/>
            <person name="Overkamp K.M."/>
            <person name="Park H.-S."/>
            <person name="Perrone G."/>
            <person name="Piumi F."/>
            <person name="Punt P.J."/>
            <person name="Ram A.F."/>
            <person name="Ramon A."/>
            <person name="Rauscher S."/>
            <person name="Record E."/>
            <person name="Riano-Pachon D.M."/>
            <person name="Robert V."/>
            <person name="Roehrig J."/>
            <person name="Ruller R."/>
            <person name="Salamov A."/>
            <person name="Salih N.S."/>
            <person name="Samson R.A."/>
            <person name="Sandor E."/>
            <person name="Sanguinetti M."/>
            <person name="Schuetze T."/>
            <person name="Sepcic K."/>
            <person name="Shelest E."/>
            <person name="Sherlock G."/>
            <person name="Sophianopoulou V."/>
            <person name="Squina F.M."/>
            <person name="Sun H."/>
            <person name="Susca A."/>
            <person name="Todd R.B."/>
            <person name="Tsang A."/>
            <person name="Unkles S.E."/>
            <person name="van de Wiele N."/>
            <person name="van Rossen-Uffink D."/>
            <person name="Oliveira J.V."/>
            <person name="Vesth T.C."/>
            <person name="Visser J."/>
            <person name="Yu J.-H."/>
            <person name="Zhou M."/>
            <person name="Andersen M.R."/>
            <person name="Archer D.B."/>
            <person name="Baker S.E."/>
            <person name="Benoit I."/>
            <person name="Brakhage A.A."/>
            <person name="Braus G.H."/>
            <person name="Fischer R."/>
            <person name="Frisvad J.C."/>
            <person name="Goldman G.H."/>
            <person name="Houbraken J."/>
            <person name="Oakley B."/>
            <person name="Pocsi I."/>
            <person name="Scazzocchio C."/>
            <person name="Seiboth B."/>
            <person name="vanKuyk P.A."/>
            <person name="Wortman J."/>
            <person name="Dyer P.S."/>
            <person name="Grigoriev I.V."/>
        </authorList>
    </citation>
    <scope>NUCLEOTIDE SEQUENCE [LARGE SCALE GENOMIC DNA]</scope>
    <source>
        <strain evidence="10">CBS 506.65</strain>
    </source>
</reference>
<dbReference type="InterPro" id="IPR022684">
    <property type="entry name" value="Calpain_cysteine_protease"/>
</dbReference>
<dbReference type="InterPro" id="IPR051297">
    <property type="entry name" value="PalB/RIM13"/>
</dbReference>
<feature type="active site" evidence="5 6">
    <location>
        <position position="199"/>
    </location>
</feature>
<dbReference type="SUPFAM" id="SSF49758">
    <property type="entry name" value="Calpain large subunit, middle domain (domain III)"/>
    <property type="match status" value="2"/>
</dbReference>
<feature type="coiled-coil region" evidence="7">
    <location>
        <begin position="16"/>
        <end position="76"/>
    </location>
</feature>
<evidence type="ECO:0000313" key="9">
    <source>
        <dbReference type="EMBL" id="OJJ47871.1"/>
    </source>
</evidence>
<dbReference type="GO" id="GO:0006508">
    <property type="term" value="P:proteolysis"/>
    <property type="evidence" value="ECO:0007669"/>
    <property type="project" value="UniProtKB-KW"/>
</dbReference>
<dbReference type="OrthoDB" id="167576at2759"/>
<dbReference type="PANTHER" id="PTHR46143:SF1">
    <property type="entry name" value="CALPAIN-7"/>
    <property type="match status" value="1"/>
</dbReference>
<accession>A0A1L9SL71</accession>
<dbReference type="AlphaFoldDB" id="A0A1L9SL71"/>
<feature type="active site" evidence="5 6">
    <location>
        <position position="387"/>
    </location>
</feature>
<organism evidence="9 10">
    <name type="scientific">Penicilliopsis zonata CBS 506.65</name>
    <dbReference type="NCBI Taxonomy" id="1073090"/>
    <lineage>
        <taxon>Eukaryota</taxon>
        <taxon>Fungi</taxon>
        <taxon>Dikarya</taxon>
        <taxon>Ascomycota</taxon>
        <taxon>Pezizomycotina</taxon>
        <taxon>Eurotiomycetes</taxon>
        <taxon>Eurotiomycetidae</taxon>
        <taxon>Eurotiales</taxon>
        <taxon>Aspergillaceae</taxon>
        <taxon>Penicilliopsis</taxon>
    </lineage>
</organism>
<dbReference type="InterPro" id="IPR036181">
    <property type="entry name" value="MIT_dom_sf"/>
</dbReference>
<evidence type="ECO:0000256" key="7">
    <source>
        <dbReference type="SAM" id="Coils"/>
    </source>
</evidence>
<dbReference type="GeneID" id="34615658"/>
<feature type="domain" description="Calpain catalytic" evidence="8">
    <location>
        <begin position="118"/>
        <end position="435"/>
    </location>
</feature>
<evidence type="ECO:0000313" key="10">
    <source>
        <dbReference type="Proteomes" id="UP000184188"/>
    </source>
</evidence>
<dbReference type="SMART" id="SM00745">
    <property type="entry name" value="MIT"/>
    <property type="match status" value="1"/>
</dbReference>
<sequence>MSRPSASAQRSFLAHARKAEQNVSSATSQREALDAAIDAAENYMKALKLATDTTDKHKLDAKCRELLTRAEEIKNKKTWQPQGLYRAAAAACTRPPVSKRRLTTREEIILLEGSKLNGFVFRPWTTAPEAAEFEKGEEKGLFLDTPDLHLSDKQRQIFAGWQRPRDLLYQRNSECSDSIEPMMSVSGQTDLVQDVLTDCSVVASLCATTSKTERGCDEAFLPLVYPYDGSTGKPQLSSSGKYIFMFYFNGCFRRVVVDDRLPSSNTARSLYMIDRNHANFLWPALVEKAYLKVRGGYDFPGSNSGTDLWVLTGWIPEQIFLHGGDVTVDEIWRRLFDSFHDGNVMLTIGTGCLTDREQTALGLVSEHDYAILDLRESNGRRQMLLKNPWAGAEIAQSVISSGSNDASSALSPGSFWMDCSHALQHFENLYLNWNPGLFRYREDIHFTWNLEEERSTAGCFVKNPQFSISAGRGGTVWMLLGKHFRTSPDRSLESDALGFISIYIFDANGQRVYLSDGALHRGPYVDAPNTLMRLDMPPHTTYTAVVSEQSLPSCSQNFTLSTLSVAPVTLAPTLDQYTCVTRAQGAWVCSTAGGNAESARYASNPQFRLEVSDMTDVSILLETSEADLATHVKLFWSDGKRIARVRSRDIIADSGDYRRGCALAEAKGLSAGSYTIVCSTFAPDQLGRFALRVATKTRCSLKPLAAESAGRRVILSPIGILPPGQDRMLAPLAVPRLTRLKLIARSTSSLIGSRSVAASPMLMTVELGQGPYKEVLASSEDGTHSDTVSGIRIDDIDIQPGLEDKGGVWVVIERVGGPGGQVEDRLQVELLAEERVEIGEWILEDA</sequence>
<dbReference type="Proteomes" id="UP000184188">
    <property type="component" value="Unassembled WGS sequence"/>
</dbReference>
<dbReference type="SMART" id="SM00720">
    <property type="entry name" value="calpain_III"/>
    <property type="match status" value="1"/>
</dbReference>
<dbReference type="Pfam" id="PF25435">
    <property type="entry name" value="PalB_C"/>
    <property type="match status" value="1"/>
</dbReference>
<evidence type="ECO:0000259" key="8">
    <source>
        <dbReference type="PROSITE" id="PS50203"/>
    </source>
</evidence>
<dbReference type="SMART" id="SM00230">
    <property type="entry name" value="CysPc"/>
    <property type="match status" value="1"/>
</dbReference>
<evidence type="ECO:0000256" key="1">
    <source>
        <dbReference type="ARBA" id="ARBA00010193"/>
    </source>
</evidence>
<dbReference type="STRING" id="1073090.A0A1L9SL71"/>
<evidence type="ECO:0000256" key="5">
    <source>
        <dbReference type="PIRSR" id="PIRSR622684-1"/>
    </source>
</evidence>
<dbReference type="EMBL" id="KV878340">
    <property type="protein sequence ID" value="OJJ47871.1"/>
    <property type="molecule type" value="Genomic_DNA"/>
</dbReference>
<dbReference type="SUPFAM" id="SSF54001">
    <property type="entry name" value="Cysteine proteinases"/>
    <property type="match status" value="1"/>
</dbReference>
<dbReference type="InterPro" id="IPR001300">
    <property type="entry name" value="Peptidase_C2_calpain_cat"/>
</dbReference>
<keyword evidence="3 6" id="KW-0378">Hydrolase</keyword>
<dbReference type="Gene3D" id="2.60.120.380">
    <property type="match status" value="1"/>
</dbReference>
<evidence type="ECO:0000256" key="6">
    <source>
        <dbReference type="PROSITE-ProRule" id="PRU00239"/>
    </source>
</evidence>
<dbReference type="GO" id="GO:0004198">
    <property type="term" value="F:calcium-dependent cysteine-type endopeptidase activity"/>
    <property type="evidence" value="ECO:0007669"/>
    <property type="project" value="InterPro"/>
</dbReference>
<evidence type="ECO:0000256" key="4">
    <source>
        <dbReference type="ARBA" id="ARBA00022807"/>
    </source>
</evidence>
<name>A0A1L9SL71_9EURO</name>
<keyword evidence="10" id="KW-1185">Reference proteome</keyword>
<dbReference type="InterPro" id="IPR036213">
    <property type="entry name" value="Calpain_III_sf"/>
</dbReference>
<evidence type="ECO:0000256" key="3">
    <source>
        <dbReference type="ARBA" id="ARBA00022801"/>
    </source>
</evidence>
<dbReference type="CDD" id="cd00044">
    <property type="entry name" value="CysPc"/>
    <property type="match status" value="1"/>
</dbReference>
<dbReference type="SUPFAM" id="SSF116846">
    <property type="entry name" value="MIT domain"/>
    <property type="match status" value="1"/>
</dbReference>
<proteinExistence type="inferred from homology"/>
<comment type="similarity">
    <text evidence="1">Belongs to the peptidase C2 family. PalB/RIM13 subfamily.</text>
</comment>
<dbReference type="Pfam" id="PF00648">
    <property type="entry name" value="Peptidase_C2"/>
    <property type="match status" value="1"/>
</dbReference>